<sequence>MNCGQAPVHNGDYYSVFASPEFDPNEYANAILAGEPYPASTELYPKTPAKSTFEPSAKEDISVAISKLNFGVDDVSKQIKSLVNSHHEELLSQAASASALAGSLTSVRSGLADLDSSLDKLRLKIRVPYESLQTNVSRLQKLQQASDVLRRTSRFVILARRLQNQMTEMEFNSNENPDATPKKSETQLNLMGQDPEDEKERTIAKAALSIAELVALLDGPPTPASSAENVPVKSALEGATNPEESGTMIPLRAINAVAAHIPFIEEARAKVTSEMEHMVLMGLTTLNQSLLASSLQTAFNLRVLPELVQSLILDLSQAVEDRIRSAFDLSKISRDASSKDPAPNSPSSPTSYKSRVRTEPTTFTAPQWTAALWARLENMVDEMADCCIKVYTLEKVLKMKRDTVSQVIFLDEAMKLLENKPSATFWTALGKSLEKNTRDSARGSTFLQQTLSTGYPRLLRLFHRFFSKIAVHTDTIYIQTYQSPETVLILRALSNFESLYVSRSSNKLNEVVAQAFSGGARTPPGMNDGINIARTVANELDSARFDPLLVRSVAKNVGTSLDMLLSRLDGLISRDRSAVTLMGPSATPQQVSNGSLASCLYHCWSRLEKLGDEHADNVVVVIKPSIQNIHQAYQRLVDPVLVAIRRELSAIIAKLHRIDFSKPADPMAGMSGASFYMKDLVDKLSFVKLEILSKFNVGDAGREWVISIVKFVIRTFVLHVSIAKPLGESGKLQLTSDMTELEFALSAFLVENAQSKRGGSLESVGDDYRILRAMRPLLFLDNAQLASPKHTAGLPPLIVLHHILVRSPVPLPHSLHGWQEAEYVRWVDEHSEEEAWTLIEGGLSHWEKIRDGNERDAGVEYVELARTVLLNAGTRV</sequence>
<keyword evidence="4" id="KW-0472">Membrane</keyword>
<gene>
    <name evidence="8" type="ORF">C8F04DRAFT_1220268</name>
</gene>
<evidence type="ECO:0000313" key="9">
    <source>
        <dbReference type="Proteomes" id="UP001218188"/>
    </source>
</evidence>
<dbReference type="Pfam" id="PF10392">
    <property type="entry name" value="COG5_N"/>
    <property type="match status" value="1"/>
</dbReference>
<evidence type="ECO:0000313" key="8">
    <source>
        <dbReference type="EMBL" id="KAJ7039234.1"/>
    </source>
</evidence>
<proteinExistence type="predicted"/>
<feature type="compositionally biased region" description="Polar residues" evidence="5">
    <location>
        <begin position="345"/>
        <end position="358"/>
    </location>
</feature>
<accession>A0AAD6XBI9</accession>
<organism evidence="8 9">
    <name type="scientific">Mycena alexandri</name>
    <dbReference type="NCBI Taxonomy" id="1745969"/>
    <lineage>
        <taxon>Eukaryota</taxon>
        <taxon>Fungi</taxon>
        <taxon>Dikarya</taxon>
        <taxon>Basidiomycota</taxon>
        <taxon>Agaricomycotina</taxon>
        <taxon>Agaricomycetes</taxon>
        <taxon>Agaricomycetidae</taxon>
        <taxon>Agaricales</taxon>
        <taxon>Marasmiineae</taxon>
        <taxon>Mycenaceae</taxon>
        <taxon>Mycena</taxon>
    </lineage>
</organism>
<dbReference type="PANTHER" id="PTHR13228">
    <property type="entry name" value="CONSERVED OLIGOMERIC GOLGI COMPLEX COMPONENT 5"/>
    <property type="match status" value="1"/>
</dbReference>
<reference evidence="8" key="1">
    <citation type="submission" date="2023-03" db="EMBL/GenBank/DDBJ databases">
        <title>Massive genome expansion in bonnet fungi (Mycena s.s.) driven by repeated elements and novel gene families across ecological guilds.</title>
        <authorList>
            <consortium name="Lawrence Berkeley National Laboratory"/>
            <person name="Harder C.B."/>
            <person name="Miyauchi S."/>
            <person name="Viragh M."/>
            <person name="Kuo A."/>
            <person name="Thoen E."/>
            <person name="Andreopoulos B."/>
            <person name="Lu D."/>
            <person name="Skrede I."/>
            <person name="Drula E."/>
            <person name="Henrissat B."/>
            <person name="Morin E."/>
            <person name="Kohler A."/>
            <person name="Barry K."/>
            <person name="LaButti K."/>
            <person name="Morin E."/>
            <person name="Salamov A."/>
            <person name="Lipzen A."/>
            <person name="Mereny Z."/>
            <person name="Hegedus B."/>
            <person name="Baldrian P."/>
            <person name="Stursova M."/>
            <person name="Weitz H."/>
            <person name="Taylor A."/>
            <person name="Grigoriev I.V."/>
            <person name="Nagy L.G."/>
            <person name="Martin F."/>
            <person name="Kauserud H."/>
        </authorList>
    </citation>
    <scope>NUCLEOTIDE SEQUENCE</scope>
    <source>
        <strain evidence="8">CBHHK200</strain>
    </source>
</reference>
<dbReference type="EMBL" id="JARJCM010000028">
    <property type="protein sequence ID" value="KAJ7039234.1"/>
    <property type="molecule type" value="Genomic_DNA"/>
</dbReference>
<comment type="caution">
    <text evidence="8">The sequence shown here is derived from an EMBL/GenBank/DDBJ whole genome shotgun (WGS) entry which is preliminary data.</text>
</comment>
<dbReference type="InterPro" id="IPR049176">
    <property type="entry name" value="COG5_N"/>
</dbReference>
<protein>
    <recommendedName>
        <fullName evidence="2">Conserved oligomeric Golgi complex subunit 5</fullName>
    </recommendedName>
</protein>
<keyword evidence="3" id="KW-0333">Golgi apparatus</keyword>
<dbReference type="GO" id="GO:0017119">
    <property type="term" value="C:Golgi transport complex"/>
    <property type="evidence" value="ECO:0007669"/>
    <property type="project" value="InterPro"/>
</dbReference>
<feature type="domain" description="Conserved oligomeric Golgi complex subunit 5 N-terminal" evidence="6">
    <location>
        <begin position="16"/>
        <end position="162"/>
    </location>
</feature>
<dbReference type="Proteomes" id="UP001218188">
    <property type="component" value="Unassembled WGS sequence"/>
</dbReference>
<dbReference type="PANTHER" id="PTHR13228:SF3">
    <property type="entry name" value="CONSERVED OLIGOMERIC GOLGI COMPLEX SUBUNIT 5"/>
    <property type="match status" value="1"/>
</dbReference>
<evidence type="ECO:0000259" key="6">
    <source>
        <dbReference type="Pfam" id="PF10392"/>
    </source>
</evidence>
<dbReference type="InterPro" id="IPR048485">
    <property type="entry name" value="COG5_helical"/>
</dbReference>
<name>A0AAD6XBI9_9AGAR</name>
<dbReference type="GO" id="GO:0006891">
    <property type="term" value="P:intra-Golgi vesicle-mediated transport"/>
    <property type="evidence" value="ECO:0007669"/>
    <property type="project" value="InterPro"/>
</dbReference>
<evidence type="ECO:0000256" key="4">
    <source>
        <dbReference type="ARBA" id="ARBA00023136"/>
    </source>
</evidence>
<evidence type="ECO:0000256" key="5">
    <source>
        <dbReference type="SAM" id="MobiDB-lite"/>
    </source>
</evidence>
<feature type="region of interest" description="Disordered" evidence="5">
    <location>
        <begin position="334"/>
        <end position="358"/>
    </location>
</feature>
<dbReference type="Pfam" id="PF20649">
    <property type="entry name" value="COG5_C"/>
    <property type="match status" value="1"/>
</dbReference>
<dbReference type="GO" id="GO:0000139">
    <property type="term" value="C:Golgi membrane"/>
    <property type="evidence" value="ECO:0007669"/>
    <property type="project" value="UniProtKB-SubCell"/>
</dbReference>
<evidence type="ECO:0000256" key="3">
    <source>
        <dbReference type="ARBA" id="ARBA00023034"/>
    </source>
</evidence>
<feature type="domain" description="Conserved oligomeric Golgi complex subunit 5 helical" evidence="7">
    <location>
        <begin position="251"/>
        <end position="466"/>
    </location>
</feature>
<evidence type="ECO:0000256" key="1">
    <source>
        <dbReference type="ARBA" id="ARBA00004395"/>
    </source>
</evidence>
<comment type="subcellular location">
    <subcellularLocation>
        <location evidence="1">Golgi apparatus membrane</location>
        <topology evidence="1">Peripheral membrane protein</topology>
    </subcellularLocation>
</comment>
<keyword evidence="9" id="KW-1185">Reference proteome</keyword>
<dbReference type="InterPro" id="IPR019465">
    <property type="entry name" value="Cog5"/>
</dbReference>
<evidence type="ECO:0000259" key="7">
    <source>
        <dbReference type="Pfam" id="PF20649"/>
    </source>
</evidence>
<dbReference type="AlphaFoldDB" id="A0AAD6XBI9"/>
<evidence type="ECO:0000256" key="2">
    <source>
        <dbReference type="ARBA" id="ARBA00020974"/>
    </source>
</evidence>